<dbReference type="AlphaFoldDB" id="A0A8S2EWH0"/>
<accession>A0A8S2EWH0</accession>
<protein>
    <submittedName>
        <fullName evidence="1">Uncharacterized protein</fullName>
    </submittedName>
</protein>
<name>A0A8S2EWH0_9BILA</name>
<gene>
    <name evidence="1" type="ORF">OVA965_LOCUS27550</name>
    <name evidence="2" type="ORF">TMI583_LOCUS28299</name>
</gene>
<dbReference type="EMBL" id="CAJOBA010039826">
    <property type="protein sequence ID" value="CAF4084089.1"/>
    <property type="molecule type" value="Genomic_DNA"/>
</dbReference>
<evidence type="ECO:0000313" key="1">
    <source>
        <dbReference type="EMBL" id="CAF1279089.1"/>
    </source>
</evidence>
<dbReference type="Proteomes" id="UP000682733">
    <property type="component" value="Unassembled WGS sequence"/>
</dbReference>
<evidence type="ECO:0000313" key="2">
    <source>
        <dbReference type="EMBL" id="CAF4084089.1"/>
    </source>
</evidence>
<feature type="non-terminal residue" evidence="1">
    <location>
        <position position="1"/>
    </location>
</feature>
<comment type="caution">
    <text evidence="1">The sequence shown here is derived from an EMBL/GenBank/DDBJ whole genome shotgun (WGS) entry which is preliminary data.</text>
</comment>
<proteinExistence type="predicted"/>
<dbReference type="Proteomes" id="UP000677228">
    <property type="component" value="Unassembled WGS sequence"/>
</dbReference>
<dbReference type="EMBL" id="CAJNOK010018260">
    <property type="protein sequence ID" value="CAF1279089.1"/>
    <property type="molecule type" value="Genomic_DNA"/>
</dbReference>
<reference evidence="1" key="1">
    <citation type="submission" date="2021-02" db="EMBL/GenBank/DDBJ databases">
        <authorList>
            <person name="Nowell W R."/>
        </authorList>
    </citation>
    <scope>NUCLEOTIDE SEQUENCE</scope>
</reference>
<evidence type="ECO:0000313" key="3">
    <source>
        <dbReference type="Proteomes" id="UP000677228"/>
    </source>
</evidence>
<sequence>KTVFENSSLNNRHARGQKRGVFPFRITFKDQQNKPNELLLIKDFNNQKRPRYHIQGFFFDVPPQWKAEDFGEELKIQYPSIVKAGRLYIRGGRRISKVRLDFSSNQHLPEILKRKNIVLDDDNTSYRIEPYIPPTRVLRCYVCQEYGGHTAANCSKKDNPICFKCGQSHEYNPRCESAVCCANCQEPHMAGNPQCRVKIEQRQKLYDERRARSIAVTAPPNVWTNRTTGVVPALSTAATTSAVQSDSIPLLEKINEQMTKCIEQQLRLETKIENKLCELEIKIDQNCNEVQREVREVTFYVHHVLSPLVHEIAEYIYDSLDNSNEQKTFLNVLDNFVDFRKQLTTLSTLMPKSSKTISNTRRSSMFTQQRMQ</sequence>
<organism evidence="1 3">
    <name type="scientific">Didymodactylos carnosus</name>
    <dbReference type="NCBI Taxonomy" id="1234261"/>
    <lineage>
        <taxon>Eukaryota</taxon>
        <taxon>Metazoa</taxon>
        <taxon>Spiralia</taxon>
        <taxon>Gnathifera</taxon>
        <taxon>Rotifera</taxon>
        <taxon>Eurotatoria</taxon>
        <taxon>Bdelloidea</taxon>
        <taxon>Philodinida</taxon>
        <taxon>Philodinidae</taxon>
        <taxon>Didymodactylos</taxon>
    </lineage>
</organism>